<evidence type="ECO:0000256" key="4">
    <source>
        <dbReference type="PROSITE-ProRule" id="PRU00335"/>
    </source>
</evidence>
<dbReference type="Gene3D" id="1.10.357.10">
    <property type="entry name" value="Tetracycline Repressor, domain 2"/>
    <property type="match status" value="1"/>
</dbReference>
<dbReference type="OrthoDB" id="8654052at2"/>
<evidence type="ECO:0000256" key="1">
    <source>
        <dbReference type="ARBA" id="ARBA00023015"/>
    </source>
</evidence>
<dbReference type="InterPro" id="IPR050109">
    <property type="entry name" value="HTH-type_TetR-like_transc_reg"/>
</dbReference>
<dbReference type="InterPro" id="IPR009057">
    <property type="entry name" value="Homeodomain-like_sf"/>
</dbReference>
<dbReference type="EMBL" id="WEGH01000001">
    <property type="protein sequence ID" value="MQY03990.1"/>
    <property type="molecule type" value="Genomic_DNA"/>
</dbReference>
<dbReference type="PANTHER" id="PTHR30055">
    <property type="entry name" value="HTH-TYPE TRANSCRIPTIONAL REGULATOR RUTR"/>
    <property type="match status" value="1"/>
</dbReference>
<dbReference type="Pfam" id="PF00440">
    <property type="entry name" value="TetR_N"/>
    <property type="match status" value="1"/>
</dbReference>
<dbReference type="GO" id="GO:0000976">
    <property type="term" value="F:transcription cis-regulatory region binding"/>
    <property type="evidence" value="ECO:0007669"/>
    <property type="project" value="TreeGrafter"/>
</dbReference>
<evidence type="ECO:0000259" key="5">
    <source>
        <dbReference type="PROSITE" id="PS50977"/>
    </source>
</evidence>
<sequence>MSKGEQILTAAIRHLNTDPTASMGRIAEAAGVSRATLHRYYATREELLRALGEQAMDRWEQSQRSAGIEAAAASGDPAVLEEALHALMRAFTVDADEHGFALTDHFVNHLPELVRRGEELEEREIVFYAACQRAGVLRADLPARWVSNTVYGLMVTVRDSLRNGDVARRDIERLMITTFLAGTADRPGETPGERR</sequence>
<evidence type="ECO:0000313" key="7">
    <source>
        <dbReference type="Proteomes" id="UP000487268"/>
    </source>
</evidence>
<feature type="DNA-binding region" description="H-T-H motif" evidence="4">
    <location>
        <begin position="22"/>
        <end position="41"/>
    </location>
</feature>
<dbReference type="GO" id="GO:0003700">
    <property type="term" value="F:DNA-binding transcription factor activity"/>
    <property type="evidence" value="ECO:0007669"/>
    <property type="project" value="TreeGrafter"/>
</dbReference>
<name>A0A7K0BS15_9ACTN</name>
<feature type="domain" description="HTH tetR-type" evidence="5">
    <location>
        <begin position="1"/>
        <end position="59"/>
    </location>
</feature>
<dbReference type="RefSeq" id="WP_153531831.1">
    <property type="nucleotide sequence ID" value="NZ_WEGH01000001.1"/>
</dbReference>
<dbReference type="InterPro" id="IPR001647">
    <property type="entry name" value="HTH_TetR"/>
</dbReference>
<keyword evidence="7" id="KW-1185">Reference proteome</keyword>
<dbReference type="Proteomes" id="UP000487268">
    <property type="component" value="Unassembled WGS sequence"/>
</dbReference>
<dbReference type="AlphaFoldDB" id="A0A7K0BS15"/>
<evidence type="ECO:0000313" key="6">
    <source>
        <dbReference type="EMBL" id="MQY03990.1"/>
    </source>
</evidence>
<evidence type="ECO:0000256" key="3">
    <source>
        <dbReference type="ARBA" id="ARBA00023163"/>
    </source>
</evidence>
<keyword evidence="3" id="KW-0804">Transcription</keyword>
<evidence type="ECO:0000256" key="2">
    <source>
        <dbReference type="ARBA" id="ARBA00023125"/>
    </source>
</evidence>
<gene>
    <name evidence="6" type="ORF">ACRB68_20370</name>
</gene>
<reference evidence="6 7" key="1">
    <citation type="submission" date="2019-10" db="EMBL/GenBank/DDBJ databases">
        <title>Actinomadura rubteroloni sp. nov. and Actinomadura macrotermitis sp. nov., isolated from the gut of fungus growing-termite Macrotermes natalensis.</title>
        <authorList>
            <person name="Benndorf R."/>
            <person name="Martin K."/>
            <person name="Kuefner M."/>
            <person name="De Beer W."/>
            <person name="Kaster A.-K."/>
            <person name="Vollmers J."/>
            <person name="Poulsen M."/>
            <person name="Beemelmanns C."/>
        </authorList>
    </citation>
    <scope>NUCLEOTIDE SEQUENCE [LARGE SCALE GENOMIC DNA]</scope>
    <source>
        <strain evidence="6 7">RB68</strain>
    </source>
</reference>
<accession>A0A7K0BS15</accession>
<organism evidence="6 7">
    <name type="scientific">Actinomadura macrotermitis</name>
    <dbReference type="NCBI Taxonomy" id="2585200"/>
    <lineage>
        <taxon>Bacteria</taxon>
        <taxon>Bacillati</taxon>
        <taxon>Actinomycetota</taxon>
        <taxon>Actinomycetes</taxon>
        <taxon>Streptosporangiales</taxon>
        <taxon>Thermomonosporaceae</taxon>
        <taxon>Actinomadura</taxon>
    </lineage>
</organism>
<protein>
    <recommendedName>
        <fullName evidence="5">HTH tetR-type domain-containing protein</fullName>
    </recommendedName>
</protein>
<dbReference type="SUPFAM" id="SSF46689">
    <property type="entry name" value="Homeodomain-like"/>
    <property type="match status" value="1"/>
</dbReference>
<dbReference type="PROSITE" id="PS50977">
    <property type="entry name" value="HTH_TETR_2"/>
    <property type="match status" value="1"/>
</dbReference>
<keyword evidence="1" id="KW-0805">Transcription regulation</keyword>
<comment type="caution">
    <text evidence="6">The sequence shown here is derived from an EMBL/GenBank/DDBJ whole genome shotgun (WGS) entry which is preliminary data.</text>
</comment>
<keyword evidence="2 4" id="KW-0238">DNA-binding</keyword>
<proteinExistence type="predicted"/>
<dbReference type="PANTHER" id="PTHR30055:SF234">
    <property type="entry name" value="HTH-TYPE TRANSCRIPTIONAL REGULATOR BETI"/>
    <property type="match status" value="1"/>
</dbReference>